<feature type="region of interest" description="Disordered" evidence="8">
    <location>
        <begin position="1"/>
        <end position="62"/>
    </location>
</feature>
<keyword evidence="6" id="KW-0967">Endosome</keyword>
<keyword evidence="11" id="KW-1185">Reference proteome</keyword>
<dbReference type="PANTHER" id="PTHR37787:SF1">
    <property type="entry name" value="BIOGENESIS OF LYSOSOME-RELATED ORGANELLES COMPLEX 1 SUBUNIT KXD1"/>
    <property type="match status" value="1"/>
</dbReference>
<dbReference type="InterPro" id="IPR051390">
    <property type="entry name" value="BLOC-1_subunit_KXD1"/>
</dbReference>
<comment type="subcellular location">
    <subcellularLocation>
        <location evidence="2">Endosome</location>
    </subcellularLocation>
</comment>
<feature type="domain" description="KxDL" evidence="9">
    <location>
        <begin position="104"/>
        <end position="189"/>
    </location>
</feature>
<accession>A0AAV9HF70</accession>
<protein>
    <recommendedName>
        <fullName evidence="4">Biogenesis of lysosome-related organelles complex 1 subunit KXD1</fullName>
    </recommendedName>
    <alternativeName>
        <fullName evidence="7">KxDL homolog</fullName>
    </alternativeName>
</protein>
<dbReference type="Pfam" id="PF10241">
    <property type="entry name" value="KxDL"/>
    <property type="match status" value="1"/>
</dbReference>
<evidence type="ECO:0000313" key="11">
    <source>
        <dbReference type="Proteomes" id="UP001321749"/>
    </source>
</evidence>
<feature type="region of interest" description="Disordered" evidence="8">
    <location>
        <begin position="176"/>
        <end position="202"/>
    </location>
</feature>
<evidence type="ECO:0000256" key="1">
    <source>
        <dbReference type="ARBA" id="ARBA00002069"/>
    </source>
</evidence>
<evidence type="ECO:0000256" key="6">
    <source>
        <dbReference type="ARBA" id="ARBA00022753"/>
    </source>
</evidence>
<dbReference type="GO" id="GO:0005768">
    <property type="term" value="C:endosome"/>
    <property type="evidence" value="ECO:0007669"/>
    <property type="project" value="UniProtKB-SubCell"/>
</dbReference>
<evidence type="ECO:0000256" key="2">
    <source>
        <dbReference type="ARBA" id="ARBA00004177"/>
    </source>
</evidence>
<dbReference type="Proteomes" id="UP001321749">
    <property type="component" value="Unassembled WGS sequence"/>
</dbReference>
<dbReference type="GO" id="GO:0007032">
    <property type="term" value="P:endosome organization"/>
    <property type="evidence" value="ECO:0007669"/>
    <property type="project" value="TreeGrafter"/>
</dbReference>
<name>A0AAV9HF70_9PEZI</name>
<sequence length="202" mass="22224">MSTYTPHQYYSAPGALPIPAGKTPQYHQSSYPSYYPSNDSTYSVSPPEDLEASSSSSSSGIASYGHSGFGYSVTSRSYAGSSQGEHDSNGSVGGVDLNDYMQERFAERFDPLPLDKCTAKQAQTSGHLNAKHRELLELQAKAQARLAKTRARFAQGLEDAREVREDLEWTQKKVASLNKKASKKHSKEYTKARARYPSPPSF</sequence>
<comment type="function">
    <text evidence="1">Component of the biogenesis of lysosome-related organelles complex-1 (BLOC-1) involved in endosomal cargo sorting.</text>
</comment>
<reference evidence="10" key="2">
    <citation type="submission" date="2023-06" db="EMBL/GenBank/DDBJ databases">
        <authorList>
            <consortium name="Lawrence Berkeley National Laboratory"/>
            <person name="Mondo S.J."/>
            <person name="Hensen N."/>
            <person name="Bonometti L."/>
            <person name="Westerberg I."/>
            <person name="Brannstrom I.O."/>
            <person name="Guillou S."/>
            <person name="Cros-Aarteil S."/>
            <person name="Calhoun S."/>
            <person name="Haridas S."/>
            <person name="Kuo A."/>
            <person name="Pangilinan J."/>
            <person name="Riley R."/>
            <person name="Labutti K."/>
            <person name="Andreopoulos B."/>
            <person name="Lipzen A."/>
            <person name="Chen C."/>
            <person name="Yanf M."/>
            <person name="Daum C."/>
            <person name="Ng V."/>
            <person name="Clum A."/>
            <person name="Steindorff A."/>
            <person name="Ohm R."/>
            <person name="Martin F."/>
            <person name="Silar P."/>
            <person name="Natvig D."/>
            <person name="Lalanne C."/>
            <person name="Gautier V."/>
            <person name="Ament-Velasquez S.L."/>
            <person name="Kruys A."/>
            <person name="Hutchinson M.I."/>
            <person name="Powell A.J."/>
            <person name="Barry K."/>
            <person name="Miller A.N."/>
            <person name="Grigoriev I.V."/>
            <person name="Debuchy R."/>
            <person name="Gladieux P."/>
            <person name="Thoren M.H."/>
            <person name="Johannesson H."/>
        </authorList>
    </citation>
    <scope>NUCLEOTIDE SEQUENCE</scope>
    <source>
        <strain evidence="10">PSN324</strain>
    </source>
</reference>
<dbReference type="GO" id="GO:0031083">
    <property type="term" value="C:BLOC-1 complex"/>
    <property type="evidence" value="ECO:0007669"/>
    <property type="project" value="TreeGrafter"/>
</dbReference>
<dbReference type="AlphaFoldDB" id="A0AAV9HF70"/>
<dbReference type="EMBL" id="MU865069">
    <property type="protein sequence ID" value="KAK4458435.1"/>
    <property type="molecule type" value="Genomic_DNA"/>
</dbReference>
<reference evidence="10" key="1">
    <citation type="journal article" date="2023" name="Mol. Phylogenet. Evol.">
        <title>Genome-scale phylogeny and comparative genomics of the fungal order Sordariales.</title>
        <authorList>
            <person name="Hensen N."/>
            <person name="Bonometti L."/>
            <person name="Westerberg I."/>
            <person name="Brannstrom I.O."/>
            <person name="Guillou S."/>
            <person name="Cros-Aarteil S."/>
            <person name="Calhoun S."/>
            <person name="Haridas S."/>
            <person name="Kuo A."/>
            <person name="Mondo S."/>
            <person name="Pangilinan J."/>
            <person name="Riley R."/>
            <person name="LaButti K."/>
            <person name="Andreopoulos B."/>
            <person name="Lipzen A."/>
            <person name="Chen C."/>
            <person name="Yan M."/>
            <person name="Daum C."/>
            <person name="Ng V."/>
            <person name="Clum A."/>
            <person name="Steindorff A."/>
            <person name="Ohm R.A."/>
            <person name="Martin F."/>
            <person name="Silar P."/>
            <person name="Natvig D.O."/>
            <person name="Lalanne C."/>
            <person name="Gautier V."/>
            <person name="Ament-Velasquez S.L."/>
            <person name="Kruys A."/>
            <person name="Hutchinson M.I."/>
            <person name="Powell A.J."/>
            <person name="Barry K."/>
            <person name="Miller A.N."/>
            <person name="Grigoriev I.V."/>
            <person name="Debuchy R."/>
            <person name="Gladieux P."/>
            <person name="Hiltunen Thoren M."/>
            <person name="Johannesson H."/>
        </authorList>
    </citation>
    <scope>NUCLEOTIDE SEQUENCE</scope>
    <source>
        <strain evidence="10">PSN324</strain>
    </source>
</reference>
<gene>
    <name evidence="10" type="ORF">QBC42DRAFT_308595</name>
</gene>
<evidence type="ECO:0000256" key="3">
    <source>
        <dbReference type="ARBA" id="ARBA00005913"/>
    </source>
</evidence>
<evidence type="ECO:0000256" key="7">
    <source>
        <dbReference type="ARBA" id="ARBA00029808"/>
    </source>
</evidence>
<evidence type="ECO:0000256" key="4">
    <source>
        <dbReference type="ARBA" id="ARBA00016207"/>
    </source>
</evidence>
<feature type="compositionally biased region" description="Low complexity" evidence="8">
    <location>
        <begin position="24"/>
        <end position="43"/>
    </location>
</feature>
<keyword evidence="5" id="KW-0813">Transport</keyword>
<proteinExistence type="inferred from homology"/>
<organism evidence="10 11">
    <name type="scientific">Cladorrhinum samala</name>
    <dbReference type="NCBI Taxonomy" id="585594"/>
    <lineage>
        <taxon>Eukaryota</taxon>
        <taxon>Fungi</taxon>
        <taxon>Dikarya</taxon>
        <taxon>Ascomycota</taxon>
        <taxon>Pezizomycotina</taxon>
        <taxon>Sordariomycetes</taxon>
        <taxon>Sordariomycetidae</taxon>
        <taxon>Sordariales</taxon>
        <taxon>Podosporaceae</taxon>
        <taxon>Cladorrhinum</taxon>
    </lineage>
</organism>
<evidence type="ECO:0000256" key="8">
    <source>
        <dbReference type="SAM" id="MobiDB-lite"/>
    </source>
</evidence>
<evidence type="ECO:0000313" key="10">
    <source>
        <dbReference type="EMBL" id="KAK4458435.1"/>
    </source>
</evidence>
<feature type="region of interest" description="Disordered" evidence="8">
    <location>
        <begin position="75"/>
        <end position="96"/>
    </location>
</feature>
<dbReference type="PANTHER" id="PTHR37787">
    <property type="entry name" value="BIOGENESIS OF LYSOSOME-RELATED ORGANELLES COMPLEX 1 SUBUNIT KXD1"/>
    <property type="match status" value="1"/>
</dbReference>
<dbReference type="GO" id="GO:0032880">
    <property type="term" value="P:regulation of protein localization"/>
    <property type="evidence" value="ECO:0007669"/>
    <property type="project" value="TreeGrafter"/>
</dbReference>
<evidence type="ECO:0000256" key="5">
    <source>
        <dbReference type="ARBA" id="ARBA00022448"/>
    </source>
</evidence>
<comment type="similarity">
    <text evidence="3">Belongs to the KXD1 family.</text>
</comment>
<evidence type="ECO:0000259" key="9">
    <source>
        <dbReference type="Pfam" id="PF10241"/>
    </source>
</evidence>
<dbReference type="InterPro" id="IPR019371">
    <property type="entry name" value="KxDL_dom"/>
</dbReference>
<comment type="caution">
    <text evidence="10">The sequence shown here is derived from an EMBL/GenBank/DDBJ whole genome shotgun (WGS) entry which is preliminary data.</text>
</comment>